<dbReference type="NCBIfam" id="NF038133">
    <property type="entry name" value="choice_anch_L"/>
    <property type="match status" value="1"/>
</dbReference>
<sequence>MTTTLPLTRRPERRARRTRPAALLAAALCLGVAAAPASASTQATESLRSSALSAQSLAESVAGPGVTVANATFSGDPVQAGTFSGLPGDGNAVTQGVALTTGSLIDADPQADSDVDFSISSVLGPNDKLTTTGDLGGAGDEALTALSGDDTYDAAVLEFDVTATDSTFVLFYGFGSEEYAGGSSVNPDAWQSRGYKDVLSIEVNGTECAHVPGTDTAVNAATVNDTTNTGYYTSNVSGHSPGSIDVEFNGFTSAMACQAAVTAGQTVHVRVAIADTLDGQLDSTVLLSTQGLGFLSAPITDPCTTTGGTCSLPGGSTDPSTDPSADPSASAGAGGASDPATGPATGAASGTAGVRDARATASLKATQVSASGRDGGLARTGAQTLAWGLGALGLLGAGGVLLLARRRRG</sequence>
<evidence type="ECO:0000313" key="9">
    <source>
        <dbReference type="EMBL" id="VEG27296.1"/>
    </source>
</evidence>
<name>A0A3S4SMB4_9ACTO</name>
<evidence type="ECO:0000256" key="6">
    <source>
        <dbReference type="SAM" id="Phobius"/>
    </source>
</evidence>
<proteinExistence type="predicted"/>
<keyword evidence="1" id="KW-0134">Cell wall</keyword>
<keyword evidence="6" id="KW-1133">Transmembrane helix</keyword>
<feature type="region of interest" description="Disordered" evidence="5">
    <location>
        <begin position="308"/>
        <end position="353"/>
    </location>
</feature>
<dbReference type="InterPro" id="IPR049804">
    <property type="entry name" value="Choice_anch_L"/>
</dbReference>
<evidence type="ECO:0000256" key="4">
    <source>
        <dbReference type="ARBA" id="ARBA00023088"/>
    </source>
</evidence>
<keyword evidence="3 7" id="KW-0732">Signal</keyword>
<dbReference type="AlphaFoldDB" id="A0A3S4SMB4"/>
<organism evidence="9 10">
    <name type="scientific">Actinomyces howellii</name>
    <dbReference type="NCBI Taxonomy" id="52771"/>
    <lineage>
        <taxon>Bacteria</taxon>
        <taxon>Bacillati</taxon>
        <taxon>Actinomycetota</taxon>
        <taxon>Actinomycetes</taxon>
        <taxon>Actinomycetales</taxon>
        <taxon>Actinomycetaceae</taxon>
        <taxon>Actinomyces</taxon>
    </lineage>
</organism>
<dbReference type="KEGG" id="ahw:NCTC11636_00956"/>
<feature type="transmembrane region" description="Helical" evidence="6">
    <location>
        <begin position="385"/>
        <end position="404"/>
    </location>
</feature>
<evidence type="ECO:0000256" key="3">
    <source>
        <dbReference type="ARBA" id="ARBA00022729"/>
    </source>
</evidence>
<protein>
    <recommendedName>
        <fullName evidence="8">Gram-positive cocci surface proteins LPxTG domain-containing protein</fullName>
    </recommendedName>
</protein>
<dbReference type="InterPro" id="IPR019931">
    <property type="entry name" value="LPXTG_anchor"/>
</dbReference>
<dbReference type="EMBL" id="LR134350">
    <property type="protein sequence ID" value="VEG27296.1"/>
    <property type="molecule type" value="Genomic_DNA"/>
</dbReference>
<keyword evidence="4" id="KW-0572">Peptidoglycan-anchor</keyword>
<evidence type="ECO:0000256" key="1">
    <source>
        <dbReference type="ARBA" id="ARBA00022512"/>
    </source>
</evidence>
<evidence type="ECO:0000259" key="8">
    <source>
        <dbReference type="PROSITE" id="PS50847"/>
    </source>
</evidence>
<keyword evidence="10" id="KW-1185">Reference proteome</keyword>
<dbReference type="PROSITE" id="PS50847">
    <property type="entry name" value="GRAM_POS_ANCHORING"/>
    <property type="match status" value="1"/>
</dbReference>
<keyword evidence="6" id="KW-0472">Membrane</keyword>
<gene>
    <name evidence="9" type="ORF">NCTC11636_00956</name>
</gene>
<evidence type="ECO:0000313" key="10">
    <source>
        <dbReference type="Proteomes" id="UP000266895"/>
    </source>
</evidence>
<keyword evidence="2" id="KW-0964">Secreted</keyword>
<dbReference type="Proteomes" id="UP000266895">
    <property type="component" value="Chromosome"/>
</dbReference>
<keyword evidence="6" id="KW-0812">Transmembrane</keyword>
<evidence type="ECO:0000256" key="2">
    <source>
        <dbReference type="ARBA" id="ARBA00022525"/>
    </source>
</evidence>
<dbReference type="RefSeq" id="WP_331852820.1">
    <property type="nucleotide sequence ID" value="NZ_LR134350.1"/>
</dbReference>
<evidence type="ECO:0000256" key="7">
    <source>
        <dbReference type="SAM" id="SignalP"/>
    </source>
</evidence>
<feature type="chain" id="PRO_5018786046" description="Gram-positive cocci surface proteins LPxTG domain-containing protein" evidence="7">
    <location>
        <begin position="40"/>
        <end position="409"/>
    </location>
</feature>
<accession>A0A3S4SMB4</accession>
<feature type="signal peptide" evidence="7">
    <location>
        <begin position="1"/>
        <end position="39"/>
    </location>
</feature>
<feature type="compositionally biased region" description="Low complexity" evidence="5">
    <location>
        <begin position="315"/>
        <end position="353"/>
    </location>
</feature>
<reference evidence="9 10" key="1">
    <citation type="submission" date="2018-12" db="EMBL/GenBank/DDBJ databases">
        <authorList>
            <consortium name="Pathogen Informatics"/>
        </authorList>
    </citation>
    <scope>NUCLEOTIDE SEQUENCE [LARGE SCALE GENOMIC DNA]</scope>
    <source>
        <strain evidence="9 10">NCTC11636</strain>
    </source>
</reference>
<feature type="domain" description="Gram-positive cocci surface proteins LPxTG" evidence="8">
    <location>
        <begin position="377"/>
        <end position="409"/>
    </location>
</feature>
<evidence type="ECO:0000256" key="5">
    <source>
        <dbReference type="SAM" id="MobiDB-lite"/>
    </source>
</evidence>